<reference evidence="1 2" key="1">
    <citation type="journal article" date="2016" name="Nat. Commun.">
        <title>Thousands of microbial genomes shed light on interconnected biogeochemical processes in an aquifer system.</title>
        <authorList>
            <person name="Anantharaman K."/>
            <person name="Brown C.T."/>
            <person name="Hug L.A."/>
            <person name="Sharon I."/>
            <person name="Castelle C.J."/>
            <person name="Probst A.J."/>
            <person name="Thomas B.C."/>
            <person name="Singh A."/>
            <person name="Wilkins M.J."/>
            <person name="Karaoz U."/>
            <person name="Brodie E.L."/>
            <person name="Williams K.H."/>
            <person name="Hubbard S.S."/>
            <person name="Banfield J.F."/>
        </authorList>
    </citation>
    <scope>NUCLEOTIDE SEQUENCE [LARGE SCALE GENOMIC DNA]</scope>
</reference>
<dbReference type="Proteomes" id="UP000178348">
    <property type="component" value="Unassembled WGS sequence"/>
</dbReference>
<dbReference type="EMBL" id="MHLB01000055">
    <property type="protein sequence ID" value="OGZ00883.1"/>
    <property type="molecule type" value="Genomic_DNA"/>
</dbReference>
<proteinExistence type="predicted"/>
<dbReference type="AlphaFoldDB" id="A0A1G2CHK4"/>
<protein>
    <submittedName>
        <fullName evidence="1">Uncharacterized protein</fullName>
    </submittedName>
</protein>
<name>A0A1G2CHK4_9BACT</name>
<sequence>MIDSSKTPEKTPERNPTREEIFYAWGEAEARQSALLAEVRKAMDSIPGRSEEETRYLLDFVPRLEKAREEASECFRQWKAALEQN</sequence>
<organism evidence="1 2">
    <name type="scientific">Candidatus Liptonbacteria bacterium RIFCSPLOWO2_01_FULL_53_13</name>
    <dbReference type="NCBI Taxonomy" id="1798651"/>
    <lineage>
        <taxon>Bacteria</taxon>
        <taxon>Candidatus Liptoniibacteriota</taxon>
    </lineage>
</organism>
<evidence type="ECO:0000313" key="2">
    <source>
        <dbReference type="Proteomes" id="UP000178348"/>
    </source>
</evidence>
<evidence type="ECO:0000313" key="1">
    <source>
        <dbReference type="EMBL" id="OGZ00883.1"/>
    </source>
</evidence>
<accession>A0A1G2CHK4</accession>
<comment type="caution">
    <text evidence="1">The sequence shown here is derived from an EMBL/GenBank/DDBJ whole genome shotgun (WGS) entry which is preliminary data.</text>
</comment>
<gene>
    <name evidence="1" type="ORF">A2946_03935</name>
</gene>